<comment type="caution">
    <text evidence="2">The sequence shown here is derived from an EMBL/GenBank/DDBJ whole genome shotgun (WGS) entry which is preliminary data.</text>
</comment>
<evidence type="ECO:0000313" key="2">
    <source>
        <dbReference type="EMBL" id="KKT46411.1"/>
    </source>
</evidence>
<organism evidence="2 3">
    <name type="scientific">Candidatus Gottesmanbacteria bacterium GW2011_GWA2_44_17</name>
    <dbReference type="NCBI Taxonomy" id="1618444"/>
    <lineage>
        <taxon>Bacteria</taxon>
        <taxon>Candidatus Gottesmaniibacteriota</taxon>
    </lineage>
</organism>
<keyword evidence="1" id="KW-1133">Transmembrane helix</keyword>
<accession>A0A0G1HGG9</accession>
<evidence type="ECO:0000256" key="1">
    <source>
        <dbReference type="SAM" id="Phobius"/>
    </source>
</evidence>
<gene>
    <name evidence="2" type="ORF">UW37_C0024G0001</name>
</gene>
<dbReference type="SUPFAM" id="SSF49899">
    <property type="entry name" value="Concanavalin A-like lectins/glucanases"/>
    <property type="match status" value="1"/>
</dbReference>
<name>A0A0G1HGG9_9BACT</name>
<evidence type="ECO:0000313" key="3">
    <source>
        <dbReference type="Proteomes" id="UP000034063"/>
    </source>
</evidence>
<sequence>MLDFLKKPDFRKPKIHHDLFSAWHGQGKGGKKKSKKFFVILSFALILGLAGSFLYPFYRQKALVHADSLIKFDEGNGTSANDTNASVSAGTITNAVWKPEDLCKSGKCMFFDGTQDYVSFTDDADLDFAAADSFTISFWFRHAPKTSGTEVMVVKLEAVGTDGGYQIQMEADGDITCQIED</sequence>
<dbReference type="Gene3D" id="2.60.120.200">
    <property type="match status" value="1"/>
</dbReference>
<dbReference type="AlphaFoldDB" id="A0A0G1HGG9"/>
<feature type="non-terminal residue" evidence="2">
    <location>
        <position position="181"/>
    </location>
</feature>
<dbReference type="InterPro" id="IPR013320">
    <property type="entry name" value="ConA-like_dom_sf"/>
</dbReference>
<protein>
    <submittedName>
        <fullName evidence="2">Uncharacterized protein</fullName>
    </submittedName>
</protein>
<proteinExistence type="predicted"/>
<dbReference type="EMBL" id="LCIB01000024">
    <property type="protein sequence ID" value="KKT46411.1"/>
    <property type="molecule type" value="Genomic_DNA"/>
</dbReference>
<keyword evidence="1" id="KW-0812">Transmembrane</keyword>
<dbReference type="Proteomes" id="UP000034063">
    <property type="component" value="Unassembled WGS sequence"/>
</dbReference>
<keyword evidence="1" id="KW-0472">Membrane</keyword>
<feature type="transmembrane region" description="Helical" evidence="1">
    <location>
        <begin position="37"/>
        <end position="58"/>
    </location>
</feature>
<reference evidence="2 3" key="1">
    <citation type="journal article" date="2015" name="Nature">
        <title>rRNA introns, odd ribosomes, and small enigmatic genomes across a large radiation of phyla.</title>
        <authorList>
            <person name="Brown C.T."/>
            <person name="Hug L.A."/>
            <person name="Thomas B.C."/>
            <person name="Sharon I."/>
            <person name="Castelle C.J."/>
            <person name="Singh A."/>
            <person name="Wilkins M.J."/>
            <person name="Williams K.H."/>
            <person name="Banfield J.F."/>
        </authorList>
    </citation>
    <scope>NUCLEOTIDE SEQUENCE [LARGE SCALE GENOMIC DNA]</scope>
</reference>